<gene>
    <name evidence="1" type="ORF">FD28_GL002511</name>
</gene>
<evidence type="ECO:0000313" key="2">
    <source>
        <dbReference type="Proteomes" id="UP000051580"/>
    </source>
</evidence>
<dbReference type="EMBL" id="AZFS01000046">
    <property type="protein sequence ID" value="KRL95542.1"/>
    <property type="molecule type" value="Genomic_DNA"/>
</dbReference>
<accession>A0A0R1UQV9</accession>
<organism evidence="1 2">
    <name type="scientific">Levilactobacillus hammesii DSM 16381</name>
    <dbReference type="NCBI Taxonomy" id="1423753"/>
    <lineage>
        <taxon>Bacteria</taxon>
        <taxon>Bacillati</taxon>
        <taxon>Bacillota</taxon>
        <taxon>Bacilli</taxon>
        <taxon>Lactobacillales</taxon>
        <taxon>Lactobacillaceae</taxon>
        <taxon>Levilactobacillus</taxon>
    </lineage>
</organism>
<dbReference type="RefSeq" id="WP_057733307.1">
    <property type="nucleotide sequence ID" value="NZ_AZFS01000046.1"/>
</dbReference>
<reference evidence="1 2" key="1">
    <citation type="journal article" date="2015" name="Genome Announc.">
        <title>Expanding the biotechnology potential of lactobacilli through comparative genomics of 213 strains and associated genera.</title>
        <authorList>
            <person name="Sun Z."/>
            <person name="Harris H.M."/>
            <person name="McCann A."/>
            <person name="Guo C."/>
            <person name="Argimon S."/>
            <person name="Zhang W."/>
            <person name="Yang X."/>
            <person name="Jeffery I.B."/>
            <person name="Cooney J.C."/>
            <person name="Kagawa T.F."/>
            <person name="Liu W."/>
            <person name="Song Y."/>
            <person name="Salvetti E."/>
            <person name="Wrobel A."/>
            <person name="Rasinkangas P."/>
            <person name="Parkhill J."/>
            <person name="Rea M.C."/>
            <person name="O'Sullivan O."/>
            <person name="Ritari J."/>
            <person name="Douillard F.P."/>
            <person name="Paul Ross R."/>
            <person name="Yang R."/>
            <person name="Briner A.E."/>
            <person name="Felis G.E."/>
            <person name="de Vos W.M."/>
            <person name="Barrangou R."/>
            <person name="Klaenhammer T.R."/>
            <person name="Caufield P.W."/>
            <person name="Cui Y."/>
            <person name="Zhang H."/>
            <person name="O'Toole P.W."/>
        </authorList>
    </citation>
    <scope>NUCLEOTIDE SEQUENCE [LARGE SCALE GENOMIC DNA]</scope>
    <source>
        <strain evidence="1 2">DSM 16381</strain>
    </source>
</reference>
<sequence length="89" mass="10487">MELEAVVEKAVASEVEKYLGPRLQAIVREYIMLDRDTAFKELCVSRAFFDKNIKNKPQVKLVERRYKESNKVFYEPSELKRAILSITEF</sequence>
<name>A0A0R1UQV9_9LACO</name>
<dbReference type="Proteomes" id="UP000051580">
    <property type="component" value="Unassembled WGS sequence"/>
</dbReference>
<protein>
    <submittedName>
        <fullName evidence="1">Uncharacterized protein</fullName>
    </submittedName>
</protein>
<proteinExistence type="predicted"/>
<keyword evidence="2" id="KW-1185">Reference proteome</keyword>
<evidence type="ECO:0000313" key="1">
    <source>
        <dbReference type="EMBL" id="KRL95542.1"/>
    </source>
</evidence>
<dbReference type="PATRIC" id="fig|1423753.3.peg.2634"/>
<dbReference type="AlphaFoldDB" id="A0A0R1UQV9"/>
<comment type="caution">
    <text evidence="1">The sequence shown here is derived from an EMBL/GenBank/DDBJ whole genome shotgun (WGS) entry which is preliminary data.</text>
</comment>
<dbReference type="OrthoDB" id="2300290at2"/>
<dbReference type="STRING" id="1423753.FD28_GL002511"/>